<name>A0A0A6VGC6_9BACI</name>
<sequence>MNIGNELLQDLQAFENIRDAFISFYRSCSKIWQRLKTLVHNLTDYFERKQQIDCTRNGWVISNKCRMGQQIIARKPMVARARSYC</sequence>
<evidence type="ECO:0000313" key="2">
    <source>
        <dbReference type="Proteomes" id="UP000030588"/>
    </source>
</evidence>
<dbReference type="Proteomes" id="UP000030588">
    <property type="component" value="Unassembled WGS sequence"/>
</dbReference>
<dbReference type="EMBL" id="JRUN01000018">
    <property type="protein sequence ID" value="KHD85674.1"/>
    <property type="molecule type" value="Genomic_DNA"/>
</dbReference>
<gene>
    <name evidence="1" type="ORF">NG54_07865</name>
</gene>
<dbReference type="RefSeq" id="WP_035354177.1">
    <property type="nucleotide sequence ID" value="NZ_JRUN01000018.1"/>
</dbReference>
<dbReference type="AlphaFoldDB" id="A0A0A6VGC6"/>
<accession>A0A0A6VGC6</accession>
<protein>
    <submittedName>
        <fullName evidence="1">Uncharacterized protein</fullName>
    </submittedName>
</protein>
<organism evidence="1 2">
    <name type="scientific">Heyndrickxia ginsengihumi</name>
    <dbReference type="NCBI Taxonomy" id="363870"/>
    <lineage>
        <taxon>Bacteria</taxon>
        <taxon>Bacillati</taxon>
        <taxon>Bacillota</taxon>
        <taxon>Bacilli</taxon>
        <taxon>Bacillales</taxon>
        <taxon>Bacillaceae</taxon>
        <taxon>Heyndrickxia</taxon>
    </lineage>
</organism>
<evidence type="ECO:0000313" key="1">
    <source>
        <dbReference type="EMBL" id="KHD85674.1"/>
    </source>
</evidence>
<dbReference type="STRING" id="363870.NG54_07865"/>
<comment type="caution">
    <text evidence="1">The sequence shown here is derived from an EMBL/GenBank/DDBJ whole genome shotgun (WGS) entry which is preliminary data.</text>
</comment>
<proteinExistence type="predicted"/>
<reference evidence="1 2" key="1">
    <citation type="submission" date="2014-10" db="EMBL/GenBank/DDBJ databases">
        <title>Draft genome of phytase producing Bacillus ginsengihumi strain M2.11.</title>
        <authorList>
            <person name="Toymentseva A."/>
            <person name="Boulygina E.A."/>
            <person name="Kazakov S.V."/>
            <person name="Kayumov I."/>
            <person name="Suleimanova A.D."/>
            <person name="Mardanova A.M."/>
            <person name="Maria S.N."/>
            <person name="Sergey M.Y."/>
            <person name="Sharipova M.R."/>
        </authorList>
    </citation>
    <scope>NUCLEOTIDE SEQUENCE [LARGE SCALE GENOMIC DNA]</scope>
    <source>
        <strain evidence="1 2">M2.11</strain>
    </source>
</reference>